<organism evidence="1 2">
    <name type="scientific">Carnegiea gigantea</name>
    <dbReference type="NCBI Taxonomy" id="171969"/>
    <lineage>
        <taxon>Eukaryota</taxon>
        <taxon>Viridiplantae</taxon>
        <taxon>Streptophyta</taxon>
        <taxon>Embryophyta</taxon>
        <taxon>Tracheophyta</taxon>
        <taxon>Spermatophyta</taxon>
        <taxon>Magnoliopsida</taxon>
        <taxon>eudicotyledons</taxon>
        <taxon>Gunneridae</taxon>
        <taxon>Pentapetalae</taxon>
        <taxon>Caryophyllales</taxon>
        <taxon>Cactineae</taxon>
        <taxon>Cactaceae</taxon>
        <taxon>Cactoideae</taxon>
        <taxon>Echinocereeae</taxon>
        <taxon>Carnegiea</taxon>
    </lineage>
</organism>
<proteinExistence type="predicted"/>
<keyword evidence="2" id="KW-1185">Reference proteome</keyword>
<dbReference type="Proteomes" id="UP001153076">
    <property type="component" value="Unassembled WGS sequence"/>
</dbReference>
<name>A0A9Q1Q524_9CARY</name>
<dbReference type="OrthoDB" id="1704809at2759"/>
<dbReference type="EMBL" id="JAKOGI010000929">
    <property type="protein sequence ID" value="KAJ8429149.1"/>
    <property type="molecule type" value="Genomic_DNA"/>
</dbReference>
<protein>
    <submittedName>
        <fullName evidence="1">Uncharacterized protein</fullName>
    </submittedName>
</protein>
<reference evidence="1" key="1">
    <citation type="submission" date="2022-04" db="EMBL/GenBank/DDBJ databases">
        <title>Carnegiea gigantea Genome sequencing and assembly v2.</title>
        <authorList>
            <person name="Copetti D."/>
            <person name="Sanderson M.J."/>
            <person name="Burquez A."/>
            <person name="Wojciechowski M.F."/>
        </authorList>
    </citation>
    <scope>NUCLEOTIDE SEQUENCE</scope>
    <source>
        <strain evidence="1">SGP5-SGP5p</strain>
        <tissue evidence="1">Aerial part</tissue>
    </source>
</reference>
<evidence type="ECO:0000313" key="1">
    <source>
        <dbReference type="EMBL" id="KAJ8429149.1"/>
    </source>
</evidence>
<sequence>MAGGRGLHGNGQWDSSYQDGNAECFGLQDYVACHVTVTATHDSLESRDAACKEFFAHLNKSLEVLGGKLPTDARVAYSKMAEEVCSLLLSDSGEGSTRETQLGCYDTVASAPLPEDVRMQLHSSLVFSPKWVPPPNPTLLSWVPPPNPARKCCNIRLPRNCLLTPKMHSQGLLKAQPSTSGSRTQSAVPTALGLSQAVNCLPCQYLFAILTLYLCCNYLGVMGDRLINDGSFFYRLWVNS</sequence>
<gene>
    <name evidence="1" type="ORF">Cgig2_010015</name>
</gene>
<dbReference type="AlphaFoldDB" id="A0A9Q1Q524"/>
<evidence type="ECO:0000313" key="2">
    <source>
        <dbReference type="Proteomes" id="UP001153076"/>
    </source>
</evidence>
<comment type="caution">
    <text evidence="1">The sequence shown here is derived from an EMBL/GenBank/DDBJ whole genome shotgun (WGS) entry which is preliminary data.</text>
</comment>
<accession>A0A9Q1Q524</accession>